<keyword evidence="14" id="KW-1185">Reference proteome</keyword>
<evidence type="ECO:0000256" key="3">
    <source>
        <dbReference type="ARBA" id="ARBA00009014"/>
    </source>
</evidence>
<keyword evidence="7 11" id="KW-0547">Nucleotide-binding</keyword>
<dbReference type="GO" id="GO:0005524">
    <property type="term" value="F:ATP binding"/>
    <property type="evidence" value="ECO:0007669"/>
    <property type="project" value="UniProtKB-KW"/>
</dbReference>
<evidence type="ECO:0000256" key="11">
    <source>
        <dbReference type="HAMAP-Rule" id="MF_00244"/>
    </source>
</evidence>
<dbReference type="EMBL" id="AYLO01000085">
    <property type="protein sequence ID" value="ESS71817.1"/>
    <property type="molecule type" value="Genomic_DNA"/>
</dbReference>
<comment type="function">
    <text evidence="1 11">Catalyzes the reversible adenylation of nicotinate mononucleotide (NaMN) to nicotinic acid adenine dinucleotide (NaAD).</text>
</comment>
<dbReference type="RefSeq" id="WP_023495144.1">
    <property type="nucleotide sequence ID" value="NZ_AYLO01000085.1"/>
</dbReference>
<dbReference type="PANTHER" id="PTHR39321">
    <property type="entry name" value="NICOTINATE-NUCLEOTIDE ADENYLYLTRANSFERASE-RELATED"/>
    <property type="match status" value="1"/>
</dbReference>
<evidence type="ECO:0000256" key="10">
    <source>
        <dbReference type="ARBA" id="ARBA00048721"/>
    </source>
</evidence>
<dbReference type="SUPFAM" id="SSF52374">
    <property type="entry name" value="Nucleotidylyl transferase"/>
    <property type="match status" value="1"/>
</dbReference>
<accession>V5BZZ2</accession>
<dbReference type="NCBIfam" id="TIGR00482">
    <property type="entry name" value="nicotinate (nicotinamide) nucleotide adenylyltransferase"/>
    <property type="match status" value="1"/>
</dbReference>
<keyword evidence="4 11" id="KW-0662">Pyridine nucleotide biosynthesis</keyword>
<keyword evidence="6 11" id="KW-0548">Nucleotidyltransferase</keyword>
<protein>
    <recommendedName>
        <fullName evidence="11">Probable nicotinate-nucleotide adenylyltransferase</fullName>
        <ecNumber evidence="11">2.7.7.18</ecNumber>
    </recommendedName>
    <alternativeName>
        <fullName evidence="11">Deamido-NAD(+) diphosphorylase</fullName>
    </alternativeName>
    <alternativeName>
        <fullName evidence="11">Deamido-NAD(+) pyrophosphorylase</fullName>
    </alternativeName>
    <alternativeName>
        <fullName evidence="11">Nicotinate mononucleotide adenylyltransferase</fullName>
        <shortName evidence="11">NaMN adenylyltransferase</shortName>
    </alternativeName>
</protein>
<evidence type="ECO:0000256" key="9">
    <source>
        <dbReference type="ARBA" id="ARBA00023027"/>
    </source>
</evidence>
<evidence type="ECO:0000313" key="13">
    <source>
        <dbReference type="EMBL" id="ESS71817.1"/>
    </source>
</evidence>
<dbReference type="CDD" id="cd02165">
    <property type="entry name" value="NMNAT"/>
    <property type="match status" value="1"/>
</dbReference>
<dbReference type="InterPro" id="IPR005248">
    <property type="entry name" value="NadD/NMNAT"/>
</dbReference>
<evidence type="ECO:0000256" key="7">
    <source>
        <dbReference type="ARBA" id="ARBA00022741"/>
    </source>
</evidence>
<evidence type="ECO:0000256" key="6">
    <source>
        <dbReference type="ARBA" id="ARBA00022695"/>
    </source>
</evidence>
<comment type="catalytic activity">
    <reaction evidence="10 11">
        <text>nicotinate beta-D-ribonucleotide + ATP + H(+) = deamido-NAD(+) + diphosphate</text>
        <dbReference type="Rhea" id="RHEA:22860"/>
        <dbReference type="ChEBI" id="CHEBI:15378"/>
        <dbReference type="ChEBI" id="CHEBI:30616"/>
        <dbReference type="ChEBI" id="CHEBI:33019"/>
        <dbReference type="ChEBI" id="CHEBI:57502"/>
        <dbReference type="ChEBI" id="CHEBI:58437"/>
        <dbReference type="EC" id="2.7.7.18"/>
    </reaction>
</comment>
<evidence type="ECO:0000256" key="8">
    <source>
        <dbReference type="ARBA" id="ARBA00022840"/>
    </source>
</evidence>
<dbReference type="eggNOG" id="COG1057">
    <property type="taxonomic scope" value="Bacteria"/>
</dbReference>
<feature type="domain" description="Cytidyltransferase-like" evidence="12">
    <location>
        <begin position="4"/>
        <end position="178"/>
    </location>
</feature>
<sequence>MIGIFGGTFDPVHYGHLRSAIEVKEIFGLDEVRLIPSAQPPHRTSPLASAAMRLDMLRLATENQPSLFIDTRELDRQGASFMVHTLLSLKHDFPQQPLLLIIGSDAFNGLTGWHQWQQLFDYAHIIVLTRPGFIVQRLDIFFASRHTINKQELSEQSAGKLYFQPVTQLEISATKIRTMIADNRNPAYLLPDAVLTYIRQHQLYQAQTVT</sequence>
<proteinExistence type="inferred from homology"/>
<dbReference type="Pfam" id="PF01467">
    <property type="entry name" value="CTP_transf_like"/>
    <property type="match status" value="1"/>
</dbReference>
<keyword evidence="8 11" id="KW-0067">ATP-binding</keyword>
<dbReference type="NCBIfam" id="NF000840">
    <property type="entry name" value="PRK00071.1-3"/>
    <property type="match status" value="1"/>
</dbReference>
<dbReference type="NCBIfam" id="NF000839">
    <property type="entry name" value="PRK00071.1-1"/>
    <property type="match status" value="1"/>
</dbReference>
<dbReference type="Gene3D" id="3.40.50.620">
    <property type="entry name" value="HUPs"/>
    <property type="match status" value="1"/>
</dbReference>
<dbReference type="HAMAP" id="MF_00244">
    <property type="entry name" value="NaMN_adenylyltr"/>
    <property type="match status" value="1"/>
</dbReference>
<dbReference type="STRING" id="1116472.MGMO_88c00280"/>
<dbReference type="UniPathway" id="UPA00253">
    <property type="reaction ID" value="UER00332"/>
</dbReference>
<reference evidence="13 14" key="1">
    <citation type="journal article" date="2013" name="Genome Announc.">
        <title>Draft Genome Sequence of the Methanotrophic Gammaproteobacterium Methyloglobulus morosus DSM 22980 Strain KoM1.</title>
        <authorList>
            <person name="Poehlein A."/>
            <person name="Deutzmann J.S."/>
            <person name="Daniel R."/>
            <person name="Simeonova D.D."/>
        </authorList>
    </citation>
    <scope>NUCLEOTIDE SEQUENCE [LARGE SCALE GENOMIC DNA]</scope>
    <source>
        <strain evidence="13 14">KoM1</strain>
    </source>
</reference>
<comment type="pathway">
    <text evidence="2 11">Cofactor biosynthesis; NAD(+) biosynthesis; deamido-NAD(+) from nicotinate D-ribonucleotide: step 1/1.</text>
</comment>
<evidence type="ECO:0000256" key="4">
    <source>
        <dbReference type="ARBA" id="ARBA00022642"/>
    </source>
</evidence>
<dbReference type="InterPro" id="IPR014729">
    <property type="entry name" value="Rossmann-like_a/b/a_fold"/>
</dbReference>
<keyword evidence="5 11" id="KW-0808">Transferase</keyword>
<dbReference type="GO" id="GO:0009435">
    <property type="term" value="P:NAD+ biosynthetic process"/>
    <property type="evidence" value="ECO:0007669"/>
    <property type="project" value="UniProtKB-UniRule"/>
</dbReference>
<dbReference type="EC" id="2.7.7.18" evidence="11"/>
<dbReference type="OrthoDB" id="5295945at2"/>
<gene>
    <name evidence="11 13" type="primary">nadD</name>
    <name evidence="13" type="ORF">MGMO_88c00280</name>
</gene>
<evidence type="ECO:0000313" key="14">
    <source>
        <dbReference type="Proteomes" id="UP000017842"/>
    </source>
</evidence>
<evidence type="ECO:0000256" key="5">
    <source>
        <dbReference type="ARBA" id="ARBA00022679"/>
    </source>
</evidence>
<dbReference type="PANTHER" id="PTHR39321:SF3">
    <property type="entry name" value="PHOSPHOPANTETHEINE ADENYLYLTRANSFERASE"/>
    <property type="match status" value="1"/>
</dbReference>
<evidence type="ECO:0000256" key="1">
    <source>
        <dbReference type="ARBA" id="ARBA00002324"/>
    </source>
</evidence>
<dbReference type="Proteomes" id="UP000017842">
    <property type="component" value="Unassembled WGS sequence"/>
</dbReference>
<dbReference type="GO" id="GO:0004515">
    <property type="term" value="F:nicotinate-nucleotide adenylyltransferase activity"/>
    <property type="evidence" value="ECO:0007669"/>
    <property type="project" value="UniProtKB-UniRule"/>
</dbReference>
<dbReference type="PATRIC" id="fig|1116472.3.peg.2428"/>
<evidence type="ECO:0000256" key="2">
    <source>
        <dbReference type="ARBA" id="ARBA00005019"/>
    </source>
</evidence>
<organism evidence="13 14">
    <name type="scientific">Methyloglobulus morosus KoM1</name>
    <dbReference type="NCBI Taxonomy" id="1116472"/>
    <lineage>
        <taxon>Bacteria</taxon>
        <taxon>Pseudomonadati</taxon>
        <taxon>Pseudomonadota</taxon>
        <taxon>Gammaproteobacteria</taxon>
        <taxon>Methylococcales</taxon>
        <taxon>Methylococcaceae</taxon>
        <taxon>Methyloglobulus</taxon>
    </lineage>
</organism>
<dbReference type="NCBIfam" id="TIGR00125">
    <property type="entry name" value="cyt_tran_rel"/>
    <property type="match status" value="1"/>
</dbReference>
<dbReference type="InterPro" id="IPR004821">
    <property type="entry name" value="Cyt_trans-like"/>
</dbReference>
<comment type="caution">
    <text evidence="13">The sequence shown here is derived from an EMBL/GenBank/DDBJ whole genome shotgun (WGS) entry which is preliminary data.</text>
</comment>
<comment type="similarity">
    <text evidence="3 11">Belongs to the NadD family.</text>
</comment>
<name>V5BZZ2_9GAMM</name>
<evidence type="ECO:0000259" key="12">
    <source>
        <dbReference type="Pfam" id="PF01467"/>
    </source>
</evidence>
<keyword evidence="9 11" id="KW-0520">NAD</keyword>
<dbReference type="AlphaFoldDB" id="V5BZZ2"/>